<keyword evidence="2" id="KW-1185">Reference proteome</keyword>
<dbReference type="PROSITE" id="PS51257">
    <property type="entry name" value="PROKAR_LIPOPROTEIN"/>
    <property type="match status" value="1"/>
</dbReference>
<dbReference type="EMBL" id="JBHPEI010000013">
    <property type="protein sequence ID" value="MFC1799563.1"/>
    <property type="molecule type" value="Genomic_DNA"/>
</dbReference>
<protein>
    <submittedName>
        <fullName evidence="1">Uncharacterized protein</fullName>
    </submittedName>
</protein>
<evidence type="ECO:0000313" key="1">
    <source>
        <dbReference type="EMBL" id="MFC1799563.1"/>
    </source>
</evidence>
<organism evidence="1 2">
    <name type="scientific">Eiseniibacteriota bacterium</name>
    <dbReference type="NCBI Taxonomy" id="2212470"/>
    <lineage>
        <taxon>Bacteria</taxon>
        <taxon>Candidatus Eiseniibacteriota</taxon>
    </lineage>
</organism>
<sequence length="277" mass="30782">MKTLHARAALPSLCTGLCVLGILAALLLGGCSEALGPDGEGCYGWYQGFYVLSTPESIYVRVELDLSWGLPDSAWILTPLATFEPDRMFERLDPPGLAVAAVVDDVISGWCTFRARYDASVRVYEEHVIVRNDVLNYDFGSVEPQRGVTGVSLTPLIIWTELRDTQARVRVYADSLREEGLFDSGGIEDAGSLRIPAGVLEPGMLYYWTLEIYDWQTFLPDCALGYYYMDFFDNGLLYVGWFTTTGAVLAGSRPCRQIEVGLQARRAEEFRPIRTGS</sequence>
<dbReference type="Proteomes" id="UP001594288">
    <property type="component" value="Unassembled WGS sequence"/>
</dbReference>
<name>A0ABV6YNB7_UNCEI</name>
<accession>A0ABV6YNB7</accession>
<proteinExistence type="predicted"/>
<comment type="caution">
    <text evidence="1">The sequence shown here is derived from an EMBL/GenBank/DDBJ whole genome shotgun (WGS) entry which is preliminary data.</text>
</comment>
<gene>
    <name evidence="1" type="ORF">ACFL2Z_01460</name>
</gene>
<evidence type="ECO:0000313" key="2">
    <source>
        <dbReference type="Proteomes" id="UP001594288"/>
    </source>
</evidence>
<reference evidence="1 2" key="1">
    <citation type="submission" date="2024-09" db="EMBL/GenBank/DDBJ databases">
        <authorList>
            <person name="D'Angelo T."/>
        </authorList>
    </citation>
    <scope>NUCLEOTIDE SEQUENCE [LARGE SCALE GENOMIC DNA]</scope>
    <source>
        <strain evidence="1">SAG AM-311-F02</strain>
    </source>
</reference>